<dbReference type="RefSeq" id="WP_097278127.1">
    <property type="nucleotide sequence ID" value="NZ_OCNJ01000002.1"/>
</dbReference>
<proteinExistence type="predicted"/>
<name>A0A286GBD9_9PROT</name>
<dbReference type="Proteomes" id="UP000219621">
    <property type="component" value="Unassembled WGS sequence"/>
</dbReference>
<evidence type="ECO:0000313" key="2">
    <source>
        <dbReference type="EMBL" id="SOD92324.1"/>
    </source>
</evidence>
<feature type="transmembrane region" description="Helical" evidence="1">
    <location>
        <begin position="51"/>
        <end position="77"/>
    </location>
</feature>
<sequence length="82" mass="8917">MPLKPHERHVLDFLLKHLLYGTFGGFLFGGLLLATDLGGIRTLVMASEDTVLFLILLFFGLFVTFGSVGMGVGIMSLGEDKN</sequence>
<keyword evidence="1" id="KW-0472">Membrane</keyword>
<feature type="transmembrane region" description="Helical" evidence="1">
    <location>
        <begin position="20"/>
        <end position="39"/>
    </location>
</feature>
<keyword evidence="3" id="KW-1185">Reference proteome</keyword>
<evidence type="ECO:0000313" key="3">
    <source>
        <dbReference type="Proteomes" id="UP000219621"/>
    </source>
</evidence>
<accession>A0A286GBD9</accession>
<keyword evidence="1" id="KW-0812">Transmembrane</keyword>
<keyword evidence="1" id="KW-1133">Transmembrane helix</keyword>
<gene>
    <name evidence="2" type="ORF">SAMN05421508_102377</name>
</gene>
<evidence type="ECO:0000256" key="1">
    <source>
        <dbReference type="SAM" id="Phobius"/>
    </source>
</evidence>
<dbReference type="AlphaFoldDB" id="A0A286GBD9"/>
<protein>
    <submittedName>
        <fullName evidence="2">Uncharacterized protein</fullName>
    </submittedName>
</protein>
<dbReference type="EMBL" id="OCNJ01000002">
    <property type="protein sequence ID" value="SOD92324.1"/>
    <property type="molecule type" value="Genomic_DNA"/>
</dbReference>
<reference evidence="3" key="1">
    <citation type="submission" date="2017-09" db="EMBL/GenBank/DDBJ databases">
        <authorList>
            <person name="Varghese N."/>
            <person name="Submissions S."/>
        </authorList>
    </citation>
    <scope>NUCLEOTIDE SEQUENCE [LARGE SCALE GENOMIC DNA]</scope>
    <source>
        <strain evidence="3">USBA 140</strain>
    </source>
</reference>
<organism evidence="2 3">
    <name type="scientific">Caenispirillum bisanense</name>
    <dbReference type="NCBI Taxonomy" id="414052"/>
    <lineage>
        <taxon>Bacteria</taxon>
        <taxon>Pseudomonadati</taxon>
        <taxon>Pseudomonadota</taxon>
        <taxon>Alphaproteobacteria</taxon>
        <taxon>Rhodospirillales</taxon>
        <taxon>Novispirillaceae</taxon>
        <taxon>Caenispirillum</taxon>
    </lineage>
</organism>